<dbReference type="EMBL" id="GL871056">
    <property type="protein sequence ID" value="EGC35548.1"/>
    <property type="molecule type" value="Genomic_DNA"/>
</dbReference>
<dbReference type="SUPFAM" id="SSF56112">
    <property type="entry name" value="Protein kinase-like (PK-like)"/>
    <property type="match status" value="1"/>
</dbReference>
<gene>
    <name evidence="1" type="ORF">DICPUDRAFT_152111</name>
</gene>
<evidence type="ECO:0000313" key="1">
    <source>
        <dbReference type="EMBL" id="EGC35548.1"/>
    </source>
</evidence>
<evidence type="ECO:0000313" key="2">
    <source>
        <dbReference type="Proteomes" id="UP000001064"/>
    </source>
</evidence>
<dbReference type="Proteomes" id="UP000001064">
    <property type="component" value="Unassembled WGS sequence"/>
</dbReference>
<accession>F0ZKI4</accession>
<dbReference type="VEuPathDB" id="AmoebaDB:DICPUDRAFT_152111"/>
<sequence>MTGVISKEEITLDFLNSVIKDSNDSSSKIIEFTCGNPLEGGFVGYIIKLSLKWNNDNKGQSSRPNSVIFKCFVAELCDEKKLSALKHSHREVDFYNYRELMNSHGKMMYSFVPKTYYRNKTPSGSFAIIMQDLSELTNEEIKEFEKQDEQTSFQKKYITACKALGNQCWGLPQDFNLSLYDPYKIFEDCFLETSKLHIEYFRDSSILKEKNSDGVDMTWLKNFNVYNGEGKEKWMESKEYLVSTWKNIALPKIAALKDSINNSDLLIKVVEEFYSNYYTWENQLKRIDISNPKTSFTLTHGDFHAGNVMVPNLQYKSVSGVPEKTFYLLDWSEIGINCPFADVAQFIISNCNNVEFRRANEEKLFKSYWNSLIESGKVNIEHFPFEYCFKLYKRGGIERWIVLDSMMSTMVDGDHFVFFMNQLSNFIIDHYNPSLFQPF</sequence>
<dbReference type="PANTHER" id="PTHR11012">
    <property type="entry name" value="PROTEIN KINASE-LIKE DOMAIN-CONTAINING"/>
    <property type="match status" value="1"/>
</dbReference>
<proteinExistence type="predicted"/>
<name>F0ZKI4_DICPU</name>
<evidence type="ECO:0008006" key="3">
    <source>
        <dbReference type="Google" id="ProtNLM"/>
    </source>
</evidence>
<keyword evidence="2" id="KW-1185">Reference proteome</keyword>
<dbReference type="eggNOG" id="ENOG502RSQU">
    <property type="taxonomic scope" value="Eukaryota"/>
</dbReference>
<dbReference type="Gene3D" id="3.90.1200.10">
    <property type="match status" value="1"/>
</dbReference>
<reference evidence="2" key="1">
    <citation type="journal article" date="2011" name="Genome Biol.">
        <title>Comparative genomics of the social amoebae Dictyostelium discoideum and Dictyostelium purpureum.</title>
        <authorList>
            <consortium name="US DOE Joint Genome Institute (JGI-PGF)"/>
            <person name="Sucgang R."/>
            <person name="Kuo A."/>
            <person name="Tian X."/>
            <person name="Salerno W."/>
            <person name="Parikh A."/>
            <person name="Feasley C.L."/>
            <person name="Dalin E."/>
            <person name="Tu H."/>
            <person name="Huang E."/>
            <person name="Barry K."/>
            <person name="Lindquist E."/>
            <person name="Shapiro H."/>
            <person name="Bruce D."/>
            <person name="Schmutz J."/>
            <person name="Salamov A."/>
            <person name="Fey P."/>
            <person name="Gaudet P."/>
            <person name="Anjard C."/>
            <person name="Babu M.M."/>
            <person name="Basu S."/>
            <person name="Bushmanova Y."/>
            <person name="van der Wel H."/>
            <person name="Katoh-Kurasawa M."/>
            <person name="Dinh C."/>
            <person name="Coutinho P.M."/>
            <person name="Saito T."/>
            <person name="Elias M."/>
            <person name="Schaap P."/>
            <person name="Kay R.R."/>
            <person name="Henrissat B."/>
            <person name="Eichinger L."/>
            <person name="Rivero F."/>
            <person name="Putnam N.H."/>
            <person name="West C.M."/>
            <person name="Loomis W.F."/>
            <person name="Chisholm R.L."/>
            <person name="Shaulsky G."/>
            <person name="Strassmann J.E."/>
            <person name="Queller D.C."/>
            <person name="Kuspa A."/>
            <person name="Grigoriev I.V."/>
        </authorList>
    </citation>
    <scope>NUCLEOTIDE SEQUENCE [LARGE SCALE GENOMIC DNA]</scope>
    <source>
        <strain evidence="2">QSDP1</strain>
    </source>
</reference>
<dbReference type="AlphaFoldDB" id="F0ZKI4"/>
<dbReference type="InterPro" id="IPR011009">
    <property type="entry name" value="Kinase-like_dom_sf"/>
</dbReference>
<dbReference type="GeneID" id="10501272"/>
<dbReference type="RefSeq" id="XP_003287919.1">
    <property type="nucleotide sequence ID" value="XM_003287871.1"/>
</dbReference>
<dbReference type="Pfam" id="PF02958">
    <property type="entry name" value="EcKL"/>
    <property type="match status" value="1"/>
</dbReference>
<dbReference type="InterPro" id="IPR004119">
    <property type="entry name" value="EcKL"/>
</dbReference>
<protein>
    <recommendedName>
        <fullName evidence="3">CHK kinase-like domain-containing protein</fullName>
    </recommendedName>
</protein>
<dbReference type="OrthoDB" id="191037at2759"/>
<dbReference type="PANTHER" id="PTHR11012:SF30">
    <property type="entry name" value="PROTEIN KINASE-LIKE DOMAIN-CONTAINING"/>
    <property type="match status" value="1"/>
</dbReference>
<dbReference type="InParanoid" id="F0ZKI4"/>
<dbReference type="OMA" id="HGDFHAA"/>
<dbReference type="KEGG" id="dpp:DICPUDRAFT_152111"/>
<organism evidence="1 2">
    <name type="scientific">Dictyostelium purpureum</name>
    <name type="common">Slime mold</name>
    <dbReference type="NCBI Taxonomy" id="5786"/>
    <lineage>
        <taxon>Eukaryota</taxon>
        <taxon>Amoebozoa</taxon>
        <taxon>Evosea</taxon>
        <taxon>Eumycetozoa</taxon>
        <taxon>Dictyostelia</taxon>
        <taxon>Dictyosteliales</taxon>
        <taxon>Dictyosteliaceae</taxon>
        <taxon>Dictyostelium</taxon>
    </lineage>
</organism>